<evidence type="ECO:0000313" key="2">
    <source>
        <dbReference type="EMBL" id="CAF1522962.1"/>
    </source>
</evidence>
<accession>A0A816GL83</accession>
<proteinExistence type="predicted"/>
<feature type="transmembrane region" description="Helical" evidence="1">
    <location>
        <begin position="32"/>
        <end position="51"/>
    </location>
</feature>
<evidence type="ECO:0000313" key="3">
    <source>
        <dbReference type="EMBL" id="CAF1674899.1"/>
    </source>
</evidence>
<gene>
    <name evidence="2" type="ORF">EDS130_LOCUS44004</name>
    <name evidence="3" type="ORF">XAT740_LOCUS59396</name>
</gene>
<reference evidence="3" key="1">
    <citation type="submission" date="2021-02" db="EMBL/GenBank/DDBJ databases">
        <authorList>
            <person name="Nowell W R."/>
        </authorList>
    </citation>
    <scope>NUCLEOTIDE SEQUENCE</scope>
</reference>
<evidence type="ECO:0000313" key="4">
    <source>
        <dbReference type="Proteomes" id="UP000663828"/>
    </source>
</evidence>
<dbReference type="AlphaFoldDB" id="A0A816GL83"/>
<comment type="caution">
    <text evidence="3">The sequence shown here is derived from an EMBL/GenBank/DDBJ whole genome shotgun (WGS) entry which is preliminary data.</text>
</comment>
<protein>
    <submittedName>
        <fullName evidence="3">Uncharacterized protein</fullName>
    </submittedName>
</protein>
<keyword evidence="1" id="KW-0472">Membrane</keyword>
<sequence length="240" mass="28000">MTYWTSLKEKLQSLNLFENEKKERDSINIQKISTYIFFVLLLLSILALLIYTSQNSISKIAKVERPDFALYQYLQFKYPNTLVCPCTNILNEYNKFIVSFTPKFNQICSSDFVKDESLNYVNYRPFNNKKYKKYNDFRYIGYSFFEMLKTLCNIASQIINDQLVEFYSTTLLSETVYSLSSVNATINAARDVFIATTENQLLLALHILSDIEEGSPAINQLNSNYIIDTFYVTYDNGTNY</sequence>
<dbReference type="Proteomes" id="UP000663852">
    <property type="component" value="Unassembled WGS sequence"/>
</dbReference>
<dbReference type="EMBL" id="CAJNOR010013728">
    <property type="protein sequence ID" value="CAF1674899.1"/>
    <property type="molecule type" value="Genomic_DNA"/>
</dbReference>
<keyword evidence="1" id="KW-0812">Transmembrane</keyword>
<keyword evidence="1" id="KW-1133">Transmembrane helix</keyword>
<evidence type="ECO:0000256" key="1">
    <source>
        <dbReference type="SAM" id="Phobius"/>
    </source>
</evidence>
<keyword evidence="4" id="KW-1185">Reference proteome</keyword>
<name>A0A816GL83_ADIRI</name>
<dbReference type="Proteomes" id="UP000663828">
    <property type="component" value="Unassembled WGS sequence"/>
</dbReference>
<organism evidence="3 4">
    <name type="scientific">Adineta ricciae</name>
    <name type="common">Rotifer</name>
    <dbReference type="NCBI Taxonomy" id="249248"/>
    <lineage>
        <taxon>Eukaryota</taxon>
        <taxon>Metazoa</taxon>
        <taxon>Spiralia</taxon>
        <taxon>Gnathifera</taxon>
        <taxon>Rotifera</taxon>
        <taxon>Eurotatoria</taxon>
        <taxon>Bdelloidea</taxon>
        <taxon>Adinetida</taxon>
        <taxon>Adinetidae</taxon>
        <taxon>Adineta</taxon>
    </lineage>
</organism>
<dbReference type="EMBL" id="CAJNOJ010000790">
    <property type="protein sequence ID" value="CAF1522962.1"/>
    <property type="molecule type" value="Genomic_DNA"/>
</dbReference>
<dbReference type="OrthoDB" id="10043682at2759"/>